<dbReference type="NCBIfam" id="TIGR01311">
    <property type="entry name" value="glycerol_kin"/>
    <property type="match status" value="1"/>
</dbReference>
<evidence type="ECO:0000256" key="1">
    <source>
        <dbReference type="ARBA" id="ARBA00005190"/>
    </source>
</evidence>
<dbReference type="PROSITE" id="PS00445">
    <property type="entry name" value="FGGY_KINASES_2"/>
    <property type="match status" value="1"/>
</dbReference>
<evidence type="ECO:0000259" key="13">
    <source>
        <dbReference type="Pfam" id="PF02782"/>
    </source>
</evidence>
<feature type="domain" description="Carbohydrate kinase FGGY C-terminal" evidence="13">
    <location>
        <begin position="257"/>
        <end position="444"/>
    </location>
</feature>
<dbReference type="PROSITE" id="PS00933">
    <property type="entry name" value="FGGY_KINASES_1"/>
    <property type="match status" value="1"/>
</dbReference>
<dbReference type="PANTHER" id="PTHR10196">
    <property type="entry name" value="SUGAR KINASE"/>
    <property type="match status" value="1"/>
</dbReference>
<dbReference type="CDD" id="cd07786">
    <property type="entry name" value="FGGY_EcGK_like"/>
    <property type="match status" value="1"/>
</dbReference>
<dbReference type="RefSeq" id="WP_184057139.1">
    <property type="nucleotide sequence ID" value="NZ_JACIJK010000005.1"/>
</dbReference>
<keyword evidence="6 11" id="KW-0418">Kinase</keyword>
<keyword evidence="15" id="KW-1185">Reference proteome</keyword>
<dbReference type="GO" id="GO:0006072">
    <property type="term" value="P:glycerol-3-phosphate metabolic process"/>
    <property type="evidence" value="ECO:0007669"/>
    <property type="project" value="InterPro"/>
</dbReference>
<evidence type="ECO:0000256" key="10">
    <source>
        <dbReference type="ARBA" id="ARBA00052101"/>
    </source>
</evidence>
<organism evidence="14 15">
    <name type="scientific">Sphingomonas aerophila</name>
    <dbReference type="NCBI Taxonomy" id="1344948"/>
    <lineage>
        <taxon>Bacteria</taxon>
        <taxon>Pseudomonadati</taxon>
        <taxon>Pseudomonadota</taxon>
        <taxon>Alphaproteobacteria</taxon>
        <taxon>Sphingomonadales</taxon>
        <taxon>Sphingomonadaceae</taxon>
        <taxon>Sphingomonas</taxon>
    </lineage>
</organism>
<evidence type="ECO:0000256" key="4">
    <source>
        <dbReference type="ARBA" id="ARBA00022679"/>
    </source>
</evidence>
<dbReference type="GO" id="GO:0004370">
    <property type="term" value="F:glycerol kinase activity"/>
    <property type="evidence" value="ECO:0007669"/>
    <property type="project" value="UniProtKB-EC"/>
</dbReference>
<dbReference type="Pfam" id="PF02782">
    <property type="entry name" value="FGGY_C"/>
    <property type="match status" value="1"/>
</dbReference>
<sequence>MPSARHILSIDQGTTSTRALVFDQAGSLLATAQRELPQHYPADGWVEHDPEDIWRDTLAVMGEAARLADVPIAAIGITNQRETVVIWDRTTGRPIAPAIVWQDRRTAARCEALRQAGHEPLVQERTGLLLDPYFSATKLAWLLDHVPGARARAAAGELAAGTIDSFLTWRLTGGRVHATDATNASRTALFDIDRQRWCPDLLALFEVPAAILPEVRDSSGDFGWTDLLGGRIPIAGVAGDQQAALVGQGCFSAGEVKATYGTGCFALMNTGAQRLHSTKRLLSTVAYRLNGVPTYALEGSIFVAGAAVKWLRDGLGLITHASDTHDMATQVKDNGGVYLVPAFVGLGAPHWRPDARALLTGMTLATSAAHVARAAIEAVGFQTHDLLAAMADDGAGSPATLRVDGGMTANDWLCGFLADLNGVAVERPAMRECTALGAAFLAGLGVGLWPDLDALRAARPGVQLFAPTHGFDAPPLLDGWRHALRQALLA</sequence>
<comment type="similarity">
    <text evidence="2 11">Belongs to the FGGY kinase family.</text>
</comment>
<dbReference type="InterPro" id="IPR018483">
    <property type="entry name" value="Carb_kinase_FGGY_CS"/>
</dbReference>
<dbReference type="Pfam" id="PF00370">
    <property type="entry name" value="FGGY_N"/>
    <property type="match status" value="1"/>
</dbReference>
<keyword evidence="7" id="KW-0319">Glycerol metabolism</keyword>
<proteinExistence type="inferred from homology"/>
<dbReference type="AlphaFoldDB" id="A0A7W9EW36"/>
<dbReference type="EMBL" id="JACIJK010000005">
    <property type="protein sequence ID" value="MBB5715133.1"/>
    <property type="molecule type" value="Genomic_DNA"/>
</dbReference>
<dbReference type="InterPro" id="IPR018485">
    <property type="entry name" value="FGGY_C"/>
</dbReference>
<dbReference type="GO" id="GO:0005829">
    <property type="term" value="C:cytosol"/>
    <property type="evidence" value="ECO:0007669"/>
    <property type="project" value="TreeGrafter"/>
</dbReference>
<evidence type="ECO:0000313" key="14">
    <source>
        <dbReference type="EMBL" id="MBB5715133.1"/>
    </source>
</evidence>
<keyword evidence="5" id="KW-0547">Nucleotide-binding</keyword>
<reference evidence="14 15" key="1">
    <citation type="submission" date="2020-08" db="EMBL/GenBank/DDBJ databases">
        <title>Genomic Encyclopedia of Type Strains, Phase IV (KMG-IV): sequencing the most valuable type-strain genomes for metagenomic binning, comparative biology and taxonomic classification.</title>
        <authorList>
            <person name="Goeker M."/>
        </authorList>
    </citation>
    <scope>NUCLEOTIDE SEQUENCE [LARGE SCALE GENOMIC DNA]</scope>
    <source>
        <strain evidence="14 15">DSM 100044</strain>
    </source>
</reference>
<evidence type="ECO:0000256" key="11">
    <source>
        <dbReference type="RuleBase" id="RU003733"/>
    </source>
</evidence>
<dbReference type="PIRSF" id="PIRSF000538">
    <property type="entry name" value="GlpK"/>
    <property type="match status" value="1"/>
</dbReference>
<dbReference type="Gene3D" id="3.30.420.40">
    <property type="match status" value="2"/>
</dbReference>
<dbReference type="InterPro" id="IPR018484">
    <property type="entry name" value="FGGY_N"/>
</dbReference>
<dbReference type="InterPro" id="IPR005999">
    <property type="entry name" value="Glycerol_kin"/>
</dbReference>
<protein>
    <recommendedName>
        <fullName evidence="3">glycerol kinase</fullName>
        <ecNumber evidence="3">2.7.1.30</ecNumber>
    </recommendedName>
    <alternativeName>
        <fullName evidence="9">ATP:glycerol 3-phosphotransferase</fullName>
    </alternativeName>
</protein>
<evidence type="ECO:0000256" key="5">
    <source>
        <dbReference type="ARBA" id="ARBA00022741"/>
    </source>
</evidence>
<gene>
    <name evidence="14" type="ORF">FHS94_001974</name>
</gene>
<dbReference type="NCBIfam" id="NF000756">
    <property type="entry name" value="PRK00047.1"/>
    <property type="match status" value="1"/>
</dbReference>
<dbReference type="SUPFAM" id="SSF53067">
    <property type="entry name" value="Actin-like ATPase domain"/>
    <property type="match status" value="2"/>
</dbReference>
<evidence type="ECO:0000313" key="15">
    <source>
        <dbReference type="Proteomes" id="UP000546200"/>
    </source>
</evidence>
<comment type="pathway">
    <text evidence="1">Polyol metabolism; glycerol degradation via glycerol kinase pathway; sn-glycerol 3-phosphate from glycerol: step 1/1.</text>
</comment>
<name>A0A7W9EW36_9SPHN</name>
<evidence type="ECO:0000256" key="7">
    <source>
        <dbReference type="ARBA" id="ARBA00022798"/>
    </source>
</evidence>
<evidence type="ECO:0000256" key="6">
    <source>
        <dbReference type="ARBA" id="ARBA00022777"/>
    </source>
</evidence>
<evidence type="ECO:0000259" key="12">
    <source>
        <dbReference type="Pfam" id="PF00370"/>
    </source>
</evidence>
<dbReference type="InterPro" id="IPR043129">
    <property type="entry name" value="ATPase_NBD"/>
</dbReference>
<dbReference type="PANTHER" id="PTHR10196:SF78">
    <property type="entry name" value="GLYCEROL KINASE"/>
    <property type="match status" value="1"/>
</dbReference>
<dbReference type="GO" id="GO:0019563">
    <property type="term" value="P:glycerol catabolic process"/>
    <property type="evidence" value="ECO:0007669"/>
    <property type="project" value="TreeGrafter"/>
</dbReference>
<dbReference type="GO" id="GO:0005524">
    <property type="term" value="F:ATP binding"/>
    <property type="evidence" value="ECO:0007669"/>
    <property type="project" value="UniProtKB-KW"/>
</dbReference>
<evidence type="ECO:0000256" key="3">
    <source>
        <dbReference type="ARBA" id="ARBA00012099"/>
    </source>
</evidence>
<keyword evidence="4 11" id="KW-0808">Transferase</keyword>
<dbReference type="Proteomes" id="UP000546200">
    <property type="component" value="Unassembled WGS sequence"/>
</dbReference>
<keyword evidence="8" id="KW-0067">ATP-binding</keyword>
<dbReference type="FunFam" id="3.30.420.40:FF:000008">
    <property type="entry name" value="Glycerol kinase"/>
    <property type="match status" value="1"/>
</dbReference>
<comment type="catalytic activity">
    <reaction evidence="10">
        <text>glycerol + ATP = sn-glycerol 3-phosphate + ADP + H(+)</text>
        <dbReference type="Rhea" id="RHEA:21644"/>
        <dbReference type="ChEBI" id="CHEBI:15378"/>
        <dbReference type="ChEBI" id="CHEBI:17754"/>
        <dbReference type="ChEBI" id="CHEBI:30616"/>
        <dbReference type="ChEBI" id="CHEBI:57597"/>
        <dbReference type="ChEBI" id="CHEBI:456216"/>
        <dbReference type="EC" id="2.7.1.30"/>
    </reaction>
</comment>
<feature type="domain" description="Carbohydrate kinase FGGY N-terminal" evidence="12">
    <location>
        <begin position="7"/>
        <end position="247"/>
    </location>
</feature>
<dbReference type="EC" id="2.7.1.30" evidence="3"/>
<comment type="caution">
    <text evidence="14">The sequence shown here is derived from an EMBL/GenBank/DDBJ whole genome shotgun (WGS) entry which is preliminary data.</text>
</comment>
<evidence type="ECO:0000256" key="8">
    <source>
        <dbReference type="ARBA" id="ARBA00022840"/>
    </source>
</evidence>
<evidence type="ECO:0000256" key="2">
    <source>
        <dbReference type="ARBA" id="ARBA00009156"/>
    </source>
</evidence>
<evidence type="ECO:0000256" key="9">
    <source>
        <dbReference type="ARBA" id="ARBA00043149"/>
    </source>
</evidence>
<dbReference type="FunFam" id="3.30.420.40:FF:000007">
    <property type="entry name" value="Glycerol kinase"/>
    <property type="match status" value="1"/>
</dbReference>
<accession>A0A7W9EW36</accession>
<dbReference type="InterPro" id="IPR000577">
    <property type="entry name" value="Carb_kinase_FGGY"/>
</dbReference>